<dbReference type="PROSITE" id="PS50885">
    <property type="entry name" value="HAMP"/>
    <property type="match status" value="1"/>
</dbReference>
<evidence type="ECO:0000313" key="15">
    <source>
        <dbReference type="Proteomes" id="UP001597391"/>
    </source>
</evidence>
<dbReference type="SMART" id="SM00387">
    <property type="entry name" value="HATPase_c"/>
    <property type="match status" value="1"/>
</dbReference>
<keyword evidence="8 11" id="KW-1133">Transmembrane helix</keyword>
<evidence type="ECO:0000256" key="4">
    <source>
        <dbReference type="ARBA" id="ARBA00022553"/>
    </source>
</evidence>
<evidence type="ECO:0000256" key="8">
    <source>
        <dbReference type="ARBA" id="ARBA00022989"/>
    </source>
</evidence>
<evidence type="ECO:0000256" key="5">
    <source>
        <dbReference type="ARBA" id="ARBA00022679"/>
    </source>
</evidence>
<dbReference type="InterPro" id="IPR004358">
    <property type="entry name" value="Sig_transdc_His_kin-like_C"/>
</dbReference>
<dbReference type="EMBL" id="JBHUOP010000007">
    <property type="protein sequence ID" value="MFD2841638.1"/>
    <property type="molecule type" value="Genomic_DNA"/>
</dbReference>
<dbReference type="RefSeq" id="WP_377467854.1">
    <property type="nucleotide sequence ID" value="NZ_JBHUOP010000007.1"/>
</dbReference>
<sequence length="517" mass="56390">MSGRLSRRFKPAIPAWRRSGSSTADGSAGLSDDIRSGASVRSRVLAGILAMMIVTVSATGVMLYYLLHRDMLTRVDESLKRTTYEFEHILENPVSPRTREPYPDASALLYEVMQNTVAAPHEGFAATVGNTLRWTAPPNVNLRLEDDPQFLSWAASVPLTDEVFLRSVTTDISSYRAVILPASVSGDTSDGRYIVAFDTDAEVSDLNAVFIPYIWVSIGALGLATLVSWFVTGRMLYPLRALGETAKQVSERDLSQRIDVRTKGDLAELTATFNSMLDRVENAVTANRQLLDDVGHELRTPVTIVRGHLELLDPSDPDEVTETRDISLEELDRMAALIDDLLLLAKAEKASFVKLAPVDVDDVLSRVFVKAQALGERDWSFDANTGAWVLADEQRLTQALLQLCENAVKYSDEGSAVALRAQVVSPELDEPARVVLSVADHGVGIPADELELVFERFTRGSDTKRVQGSGLGLSICQAIVLAHGGELRAISTPGEGSTFSIALNVETTNRDESAEDL</sequence>
<dbReference type="Gene3D" id="1.10.287.130">
    <property type="match status" value="1"/>
</dbReference>
<protein>
    <recommendedName>
        <fullName evidence="3">histidine kinase</fullName>
        <ecNumber evidence="3">2.7.13.3</ecNumber>
    </recommendedName>
</protein>
<dbReference type="Gene3D" id="3.30.565.10">
    <property type="entry name" value="Histidine kinase-like ATPase, C-terminal domain"/>
    <property type="match status" value="1"/>
</dbReference>
<dbReference type="SMART" id="SM00388">
    <property type="entry name" value="HisKA"/>
    <property type="match status" value="1"/>
</dbReference>
<evidence type="ECO:0000256" key="11">
    <source>
        <dbReference type="SAM" id="Phobius"/>
    </source>
</evidence>
<dbReference type="InterPro" id="IPR036097">
    <property type="entry name" value="HisK_dim/P_sf"/>
</dbReference>
<dbReference type="InterPro" id="IPR003661">
    <property type="entry name" value="HisK_dim/P_dom"/>
</dbReference>
<dbReference type="InterPro" id="IPR005467">
    <property type="entry name" value="His_kinase_dom"/>
</dbReference>
<evidence type="ECO:0000256" key="3">
    <source>
        <dbReference type="ARBA" id="ARBA00012438"/>
    </source>
</evidence>
<dbReference type="Proteomes" id="UP001597391">
    <property type="component" value="Unassembled WGS sequence"/>
</dbReference>
<evidence type="ECO:0000256" key="9">
    <source>
        <dbReference type="ARBA" id="ARBA00023012"/>
    </source>
</evidence>
<dbReference type="SUPFAM" id="SSF47384">
    <property type="entry name" value="Homodimeric domain of signal transducing histidine kinase"/>
    <property type="match status" value="1"/>
</dbReference>
<evidence type="ECO:0000259" key="12">
    <source>
        <dbReference type="PROSITE" id="PS50109"/>
    </source>
</evidence>
<keyword evidence="7 14" id="KW-0418">Kinase</keyword>
<proteinExistence type="predicted"/>
<dbReference type="PANTHER" id="PTHR45436:SF5">
    <property type="entry name" value="SENSOR HISTIDINE KINASE TRCS"/>
    <property type="match status" value="1"/>
</dbReference>
<feature type="domain" description="HAMP" evidence="13">
    <location>
        <begin position="233"/>
        <end position="285"/>
    </location>
</feature>
<dbReference type="InterPro" id="IPR050428">
    <property type="entry name" value="TCS_sensor_his_kinase"/>
</dbReference>
<dbReference type="Gene3D" id="6.10.340.10">
    <property type="match status" value="1"/>
</dbReference>
<reference evidence="15" key="1">
    <citation type="journal article" date="2019" name="Int. J. Syst. Evol. Microbiol.">
        <title>The Global Catalogue of Microorganisms (GCM) 10K type strain sequencing project: providing services to taxonomists for standard genome sequencing and annotation.</title>
        <authorList>
            <consortium name="The Broad Institute Genomics Platform"/>
            <consortium name="The Broad Institute Genome Sequencing Center for Infectious Disease"/>
            <person name="Wu L."/>
            <person name="Ma J."/>
        </authorList>
    </citation>
    <scope>NUCLEOTIDE SEQUENCE [LARGE SCALE GENOMIC DNA]</scope>
    <source>
        <strain evidence="15">KCTC 33576</strain>
    </source>
</reference>
<dbReference type="SUPFAM" id="SSF158472">
    <property type="entry name" value="HAMP domain-like"/>
    <property type="match status" value="1"/>
</dbReference>
<keyword evidence="15" id="KW-1185">Reference proteome</keyword>
<keyword evidence="6 11" id="KW-0812">Transmembrane</keyword>
<feature type="transmembrane region" description="Helical" evidence="11">
    <location>
        <begin position="210"/>
        <end position="231"/>
    </location>
</feature>
<evidence type="ECO:0000256" key="10">
    <source>
        <dbReference type="ARBA" id="ARBA00023136"/>
    </source>
</evidence>
<keyword evidence="10 11" id="KW-0472">Membrane</keyword>
<comment type="caution">
    <text evidence="14">The sequence shown here is derived from an EMBL/GenBank/DDBJ whole genome shotgun (WGS) entry which is preliminary data.</text>
</comment>
<dbReference type="EC" id="2.7.13.3" evidence="3"/>
<evidence type="ECO:0000259" key="13">
    <source>
        <dbReference type="PROSITE" id="PS50885"/>
    </source>
</evidence>
<evidence type="ECO:0000256" key="7">
    <source>
        <dbReference type="ARBA" id="ARBA00022777"/>
    </source>
</evidence>
<keyword evidence="4" id="KW-0597">Phosphoprotein</keyword>
<comment type="catalytic activity">
    <reaction evidence="1">
        <text>ATP + protein L-histidine = ADP + protein N-phospho-L-histidine.</text>
        <dbReference type="EC" id="2.7.13.3"/>
    </reaction>
</comment>
<dbReference type="InterPro" id="IPR003660">
    <property type="entry name" value="HAMP_dom"/>
</dbReference>
<dbReference type="InterPro" id="IPR036890">
    <property type="entry name" value="HATPase_C_sf"/>
</dbReference>
<dbReference type="Pfam" id="PF00512">
    <property type="entry name" value="HisKA"/>
    <property type="match status" value="1"/>
</dbReference>
<keyword evidence="9" id="KW-0902">Two-component regulatory system</keyword>
<keyword evidence="5" id="KW-0808">Transferase</keyword>
<comment type="subcellular location">
    <subcellularLocation>
        <location evidence="2">Cell membrane</location>
    </subcellularLocation>
</comment>
<name>A0ABW5XIE3_9MICO</name>
<dbReference type="PRINTS" id="PR00344">
    <property type="entry name" value="BCTRLSENSOR"/>
</dbReference>
<accession>A0ABW5XIE3</accession>
<evidence type="ECO:0000313" key="14">
    <source>
        <dbReference type="EMBL" id="MFD2841638.1"/>
    </source>
</evidence>
<dbReference type="Pfam" id="PF00672">
    <property type="entry name" value="HAMP"/>
    <property type="match status" value="1"/>
</dbReference>
<dbReference type="GO" id="GO:0016301">
    <property type="term" value="F:kinase activity"/>
    <property type="evidence" value="ECO:0007669"/>
    <property type="project" value="UniProtKB-KW"/>
</dbReference>
<dbReference type="PANTHER" id="PTHR45436">
    <property type="entry name" value="SENSOR HISTIDINE KINASE YKOH"/>
    <property type="match status" value="1"/>
</dbReference>
<feature type="transmembrane region" description="Helical" evidence="11">
    <location>
        <begin position="44"/>
        <end position="67"/>
    </location>
</feature>
<dbReference type="CDD" id="cd00075">
    <property type="entry name" value="HATPase"/>
    <property type="match status" value="1"/>
</dbReference>
<dbReference type="CDD" id="cd00082">
    <property type="entry name" value="HisKA"/>
    <property type="match status" value="1"/>
</dbReference>
<gene>
    <name evidence="14" type="ORF">ACFSYH_13815</name>
</gene>
<dbReference type="Pfam" id="PF02518">
    <property type="entry name" value="HATPase_c"/>
    <property type="match status" value="1"/>
</dbReference>
<evidence type="ECO:0000256" key="1">
    <source>
        <dbReference type="ARBA" id="ARBA00000085"/>
    </source>
</evidence>
<dbReference type="PROSITE" id="PS50109">
    <property type="entry name" value="HIS_KIN"/>
    <property type="match status" value="1"/>
</dbReference>
<organism evidence="14 15">
    <name type="scientific">Populibacterium corticicola</name>
    <dbReference type="NCBI Taxonomy" id="1812826"/>
    <lineage>
        <taxon>Bacteria</taxon>
        <taxon>Bacillati</taxon>
        <taxon>Actinomycetota</taxon>
        <taxon>Actinomycetes</taxon>
        <taxon>Micrococcales</taxon>
        <taxon>Jonesiaceae</taxon>
        <taxon>Populibacterium</taxon>
    </lineage>
</organism>
<evidence type="ECO:0000256" key="2">
    <source>
        <dbReference type="ARBA" id="ARBA00004236"/>
    </source>
</evidence>
<evidence type="ECO:0000256" key="6">
    <source>
        <dbReference type="ARBA" id="ARBA00022692"/>
    </source>
</evidence>
<dbReference type="InterPro" id="IPR003594">
    <property type="entry name" value="HATPase_dom"/>
</dbReference>
<dbReference type="SMART" id="SM00304">
    <property type="entry name" value="HAMP"/>
    <property type="match status" value="1"/>
</dbReference>
<dbReference type="CDD" id="cd06225">
    <property type="entry name" value="HAMP"/>
    <property type="match status" value="1"/>
</dbReference>
<dbReference type="SUPFAM" id="SSF55874">
    <property type="entry name" value="ATPase domain of HSP90 chaperone/DNA topoisomerase II/histidine kinase"/>
    <property type="match status" value="1"/>
</dbReference>
<feature type="domain" description="Histidine kinase" evidence="12">
    <location>
        <begin position="293"/>
        <end position="507"/>
    </location>
</feature>